<evidence type="ECO:0000313" key="1">
    <source>
        <dbReference type="EMBL" id="ESK41078.1"/>
    </source>
</evidence>
<comment type="caution">
    <text evidence="1">The sequence shown here is derived from an EMBL/GenBank/DDBJ whole genome shotgun (WGS) entry which is preliminary data.</text>
</comment>
<gene>
    <name evidence="1" type="ORF">P256_00063</name>
</gene>
<dbReference type="RefSeq" id="WP_023271671.1">
    <property type="nucleotide sequence ID" value="NZ_KI530712.1"/>
</dbReference>
<dbReference type="AlphaFoldDB" id="V2TGA0"/>
<proteinExistence type="predicted"/>
<organism evidence="1 2">
    <name type="scientific">Acinetobacter nectaris CIP 110549</name>
    <dbReference type="NCBI Taxonomy" id="1392540"/>
    <lineage>
        <taxon>Bacteria</taxon>
        <taxon>Pseudomonadati</taxon>
        <taxon>Pseudomonadota</taxon>
        <taxon>Gammaproteobacteria</taxon>
        <taxon>Moraxellales</taxon>
        <taxon>Moraxellaceae</taxon>
        <taxon>Acinetobacter</taxon>
    </lineage>
</organism>
<reference evidence="1 2" key="1">
    <citation type="submission" date="2013-10" db="EMBL/GenBank/DDBJ databases">
        <title>The Genome Sequence of Acinetobacter nectaris CIP 110549.</title>
        <authorList>
            <consortium name="The Broad Institute Genomics Platform"/>
            <consortium name="The Broad Institute Genome Sequencing Center for Infectious Disease"/>
            <person name="Cerqueira G."/>
            <person name="Feldgarden M."/>
            <person name="Courvalin P."/>
            <person name="Grillot-Courvalin C."/>
            <person name="Clermont D."/>
            <person name="Rocha E."/>
            <person name="Yoon E.-J."/>
            <person name="Nemec A."/>
            <person name="Young S.K."/>
            <person name="Zeng Q."/>
            <person name="Gargeya S."/>
            <person name="Fitzgerald M."/>
            <person name="Abouelleil A."/>
            <person name="Alvarado L."/>
            <person name="Berlin A.M."/>
            <person name="Chapman S.B."/>
            <person name="Gainer-Dewar J."/>
            <person name="Goldberg J."/>
            <person name="Gnerre S."/>
            <person name="Griggs A."/>
            <person name="Gujja S."/>
            <person name="Hansen M."/>
            <person name="Howarth C."/>
            <person name="Imamovic A."/>
            <person name="Ireland A."/>
            <person name="Larimer J."/>
            <person name="McCowan C."/>
            <person name="Murphy C."/>
            <person name="Pearson M."/>
            <person name="Poon T.W."/>
            <person name="Priest M."/>
            <person name="Roberts A."/>
            <person name="Saif S."/>
            <person name="Shea T."/>
            <person name="Sykes S."/>
            <person name="Wortman J."/>
            <person name="Nusbaum C."/>
            <person name="Birren B."/>
        </authorList>
    </citation>
    <scope>NUCLEOTIDE SEQUENCE [LARGE SCALE GENOMIC DNA]</scope>
    <source>
        <strain evidence="1 2">CIP 110549</strain>
    </source>
</reference>
<sequence length="85" mass="9614">MLYIDDMDLIQEATNKDGVEHVRVMSKAQIKQIFLDGHEVTHVYYADSLKGVLIKHKLTVDGRMLAVDGKPINEILFGKVKIVYG</sequence>
<dbReference type="EMBL" id="AYER01000001">
    <property type="protein sequence ID" value="ESK41078.1"/>
    <property type="molecule type" value="Genomic_DNA"/>
</dbReference>
<name>V2TGA0_9GAMM</name>
<dbReference type="STRING" id="1392540.P256_00063"/>
<protein>
    <submittedName>
        <fullName evidence="1">Uncharacterized protein</fullName>
    </submittedName>
</protein>
<accession>V2TGA0</accession>
<keyword evidence="2" id="KW-1185">Reference proteome</keyword>
<dbReference type="Proteomes" id="UP000023785">
    <property type="component" value="Unassembled WGS sequence"/>
</dbReference>
<dbReference type="HOGENOM" id="CLU_2505278_0_0_6"/>
<dbReference type="OrthoDB" id="9930712at2"/>
<evidence type="ECO:0000313" key="2">
    <source>
        <dbReference type="Proteomes" id="UP000023785"/>
    </source>
</evidence>
<dbReference type="PATRIC" id="fig|1392540.3.peg.60"/>